<dbReference type="EMBL" id="SSTD01003575">
    <property type="protein sequence ID" value="TYK26020.1"/>
    <property type="molecule type" value="Genomic_DNA"/>
</dbReference>
<protein>
    <submittedName>
        <fullName evidence="2 3">Retroelement</fullName>
    </submittedName>
</protein>
<evidence type="ECO:0000256" key="1">
    <source>
        <dbReference type="SAM" id="Coils"/>
    </source>
</evidence>
<evidence type="ECO:0000313" key="4">
    <source>
        <dbReference type="Proteomes" id="UP000321393"/>
    </source>
</evidence>
<evidence type="ECO:0000313" key="2">
    <source>
        <dbReference type="EMBL" id="KAA0067171.1"/>
    </source>
</evidence>
<gene>
    <name evidence="3" type="ORF">E5676_scaffold1567G00260</name>
    <name evidence="2" type="ORF">E6C27_scaffold38G002480</name>
</gene>
<dbReference type="OrthoDB" id="1909122at2759"/>
<dbReference type="Proteomes" id="UP000321393">
    <property type="component" value="Unassembled WGS sequence"/>
</dbReference>
<proteinExistence type="predicted"/>
<evidence type="ECO:0000313" key="5">
    <source>
        <dbReference type="Proteomes" id="UP000321947"/>
    </source>
</evidence>
<dbReference type="Proteomes" id="UP000321947">
    <property type="component" value="Unassembled WGS sequence"/>
</dbReference>
<organism evidence="3 5">
    <name type="scientific">Cucumis melo var. makuwa</name>
    <name type="common">Oriental melon</name>
    <dbReference type="NCBI Taxonomy" id="1194695"/>
    <lineage>
        <taxon>Eukaryota</taxon>
        <taxon>Viridiplantae</taxon>
        <taxon>Streptophyta</taxon>
        <taxon>Embryophyta</taxon>
        <taxon>Tracheophyta</taxon>
        <taxon>Spermatophyta</taxon>
        <taxon>Magnoliopsida</taxon>
        <taxon>eudicotyledons</taxon>
        <taxon>Gunneridae</taxon>
        <taxon>Pentapetalae</taxon>
        <taxon>rosids</taxon>
        <taxon>fabids</taxon>
        <taxon>Cucurbitales</taxon>
        <taxon>Cucurbitaceae</taxon>
        <taxon>Benincaseae</taxon>
        <taxon>Cucumis</taxon>
    </lineage>
</organism>
<dbReference type="PANTHER" id="PTHR46148">
    <property type="entry name" value="CHROMO DOMAIN-CONTAINING PROTEIN"/>
    <property type="match status" value="1"/>
</dbReference>
<reference evidence="4 5" key="1">
    <citation type="submission" date="2019-08" db="EMBL/GenBank/DDBJ databases">
        <title>Draft genome sequences of two oriental melons (Cucumis melo L. var makuwa).</title>
        <authorList>
            <person name="Kwon S.-Y."/>
        </authorList>
    </citation>
    <scope>NUCLEOTIDE SEQUENCE [LARGE SCALE GENOMIC DNA]</scope>
    <source>
        <strain evidence="5">cv. Chang Bougi</strain>
        <strain evidence="4">cv. SW 3</strain>
        <tissue evidence="3">Leaf</tissue>
    </source>
</reference>
<dbReference type="Gene3D" id="3.30.420.10">
    <property type="entry name" value="Ribonuclease H-like superfamily/Ribonuclease H"/>
    <property type="match status" value="1"/>
</dbReference>
<name>A0A5D3DRX6_CUCMM</name>
<sequence>MVSSTHFQDGISCMLCQPTFVFYSGTSTCDPLPFLMFSYSQLKRTIQTLEDVLRACVLQFKGSWDTHLSLTEFAYNSNYQSSSGMHHLRLCMADYAKLLCARTKWERKNLLHVLQVQLVDLKEDLRYEEEEVQILDSKEQVSRNKTIPLVNVPWRHHGIEEAT</sequence>
<dbReference type="GO" id="GO:0003676">
    <property type="term" value="F:nucleic acid binding"/>
    <property type="evidence" value="ECO:0007669"/>
    <property type="project" value="InterPro"/>
</dbReference>
<feature type="coiled-coil region" evidence="1">
    <location>
        <begin position="111"/>
        <end position="138"/>
    </location>
</feature>
<comment type="caution">
    <text evidence="3">The sequence shown here is derived from an EMBL/GenBank/DDBJ whole genome shotgun (WGS) entry which is preliminary data.</text>
</comment>
<accession>A0A5D3DRX6</accession>
<dbReference type="PANTHER" id="PTHR46148:SF44">
    <property type="entry name" value="GAG-POL POLYPROTEIN"/>
    <property type="match status" value="1"/>
</dbReference>
<dbReference type="EMBL" id="SSTE01000699">
    <property type="protein sequence ID" value="KAA0067171.1"/>
    <property type="molecule type" value="Genomic_DNA"/>
</dbReference>
<keyword evidence="1" id="KW-0175">Coiled coil</keyword>
<dbReference type="AlphaFoldDB" id="A0A5D3DRX6"/>
<dbReference type="InterPro" id="IPR036397">
    <property type="entry name" value="RNaseH_sf"/>
</dbReference>
<evidence type="ECO:0000313" key="3">
    <source>
        <dbReference type="EMBL" id="TYK26020.1"/>
    </source>
</evidence>